<evidence type="ECO:0000313" key="8">
    <source>
        <dbReference type="Proteomes" id="UP000784294"/>
    </source>
</evidence>
<reference evidence="7" key="1">
    <citation type="submission" date="2018-11" db="EMBL/GenBank/DDBJ databases">
        <authorList>
            <consortium name="Pathogen Informatics"/>
        </authorList>
    </citation>
    <scope>NUCLEOTIDE SEQUENCE</scope>
</reference>
<keyword evidence="5" id="KW-0472">Membrane</keyword>
<evidence type="ECO:0000256" key="2">
    <source>
        <dbReference type="ARBA" id="ARBA00022723"/>
    </source>
</evidence>
<comment type="similarity">
    <text evidence="1 4">Belongs to the yippee family.</text>
</comment>
<feature type="transmembrane region" description="Helical" evidence="5">
    <location>
        <begin position="20"/>
        <end position="40"/>
    </location>
</feature>
<evidence type="ECO:0000256" key="1">
    <source>
        <dbReference type="ARBA" id="ARBA00005613"/>
    </source>
</evidence>
<name>A0A448XBJ7_9PLAT</name>
<dbReference type="InterPro" id="IPR039058">
    <property type="entry name" value="Yippee_fam"/>
</dbReference>
<dbReference type="PANTHER" id="PTHR13848">
    <property type="entry name" value="PROTEIN YIPPEE-LIKE CG15309-RELATED"/>
    <property type="match status" value="1"/>
</dbReference>
<dbReference type="PROSITE" id="PS51792">
    <property type="entry name" value="YIPPEE"/>
    <property type="match status" value="1"/>
</dbReference>
<gene>
    <name evidence="7" type="ORF">PXEA_LOCUS26365</name>
</gene>
<evidence type="ECO:0000256" key="3">
    <source>
        <dbReference type="ARBA" id="ARBA00022833"/>
    </source>
</evidence>
<protein>
    <recommendedName>
        <fullName evidence="4">Protein yippee-like</fullName>
    </recommendedName>
</protein>
<evidence type="ECO:0000256" key="4">
    <source>
        <dbReference type="RuleBase" id="RU110713"/>
    </source>
</evidence>
<proteinExistence type="inferred from homology"/>
<accession>A0A448XBJ7</accession>
<keyword evidence="5" id="KW-0812">Transmembrane</keyword>
<organism evidence="7 8">
    <name type="scientific">Protopolystoma xenopodis</name>
    <dbReference type="NCBI Taxonomy" id="117903"/>
    <lineage>
        <taxon>Eukaryota</taxon>
        <taxon>Metazoa</taxon>
        <taxon>Spiralia</taxon>
        <taxon>Lophotrochozoa</taxon>
        <taxon>Platyhelminthes</taxon>
        <taxon>Monogenea</taxon>
        <taxon>Polyopisthocotylea</taxon>
        <taxon>Polystomatidea</taxon>
        <taxon>Polystomatidae</taxon>
        <taxon>Protopolystoma</taxon>
    </lineage>
</organism>
<dbReference type="GO" id="GO:0046872">
    <property type="term" value="F:metal ion binding"/>
    <property type="evidence" value="ECO:0007669"/>
    <property type="project" value="UniProtKB-KW"/>
</dbReference>
<dbReference type="EMBL" id="CAAALY010244887">
    <property type="protein sequence ID" value="VEL32925.1"/>
    <property type="molecule type" value="Genomic_DNA"/>
</dbReference>
<dbReference type="InterPro" id="IPR034751">
    <property type="entry name" value="Yippee"/>
</dbReference>
<comment type="caution">
    <text evidence="7">The sequence shown here is derived from an EMBL/GenBank/DDBJ whole genome shotgun (WGS) entry which is preliminary data.</text>
</comment>
<dbReference type="Proteomes" id="UP000784294">
    <property type="component" value="Unassembled WGS sequence"/>
</dbReference>
<dbReference type="InterPro" id="IPR004910">
    <property type="entry name" value="Yippee/Mis18/Cereblon"/>
</dbReference>
<dbReference type="OrthoDB" id="6407410at2759"/>
<keyword evidence="3" id="KW-0862">Zinc</keyword>
<feature type="domain" description="Yippee" evidence="6">
    <location>
        <begin position="8"/>
        <end position="102"/>
    </location>
</feature>
<keyword evidence="8" id="KW-1185">Reference proteome</keyword>
<sequence>MFHWLPWHSLGVPQGLGLSLFPIVFFIISLSLFLSFLPSLPSHTLDVLTSAGVCTGLHSVADLYCDCCHTVLGWKYEQAFESSQKYKEGKYIIELAHLIKDNGWDWASQEPEQRRPY</sequence>
<dbReference type="AlphaFoldDB" id="A0A448XBJ7"/>
<keyword evidence="5" id="KW-1133">Transmembrane helix</keyword>
<dbReference type="Pfam" id="PF03226">
    <property type="entry name" value="Yippee-Mis18"/>
    <property type="match status" value="1"/>
</dbReference>
<evidence type="ECO:0000313" key="7">
    <source>
        <dbReference type="EMBL" id="VEL32925.1"/>
    </source>
</evidence>
<evidence type="ECO:0000259" key="6">
    <source>
        <dbReference type="PROSITE" id="PS51792"/>
    </source>
</evidence>
<keyword evidence="2" id="KW-0479">Metal-binding</keyword>
<evidence type="ECO:0000256" key="5">
    <source>
        <dbReference type="SAM" id="Phobius"/>
    </source>
</evidence>